<keyword evidence="3" id="KW-0812">Transmembrane</keyword>
<dbReference type="AlphaFoldDB" id="A0AAN6LPB2"/>
<evidence type="ECO:0000313" key="5">
    <source>
        <dbReference type="EMBL" id="KAK3201933.1"/>
    </source>
</evidence>
<evidence type="ECO:0000256" key="2">
    <source>
        <dbReference type="SAM" id="MobiDB-lite"/>
    </source>
</evidence>
<feature type="transmembrane region" description="Helical" evidence="3">
    <location>
        <begin position="504"/>
        <end position="525"/>
    </location>
</feature>
<dbReference type="Proteomes" id="UP001280581">
    <property type="component" value="Unassembled WGS sequence"/>
</dbReference>
<keyword evidence="3" id="KW-1133">Transmembrane helix</keyword>
<dbReference type="PANTHER" id="PTHR16255">
    <property type="entry name" value="REQUIRED FOR MEIOTIC NUCLEAR DIVISION PROTEIN 1 HOMOLOG"/>
    <property type="match status" value="1"/>
</dbReference>
<feature type="region of interest" description="Disordered" evidence="2">
    <location>
        <begin position="70"/>
        <end position="158"/>
    </location>
</feature>
<evidence type="ECO:0000256" key="3">
    <source>
        <dbReference type="SAM" id="Phobius"/>
    </source>
</evidence>
<evidence type="ECO:0000313" key="6">
    <source>
        <dbReference type="Proteomes" id="UP001280581"/>
    </source>
</evidence>
<comment type="caution">
    <text evidence="5">The sequence shown here is derived from an EMBL/GenBank/DDBJ whole genome shotgun (WGS) entry which is preliminary data.</text>
</comment>
<accession>A0AAN6LPB2</accession>
<keyword evidence="3" id="KW-0472">Membrane</keyword>
<evidence type="ECO:0000256" key="1">
    <source>
        <dbReference type="ARBA" id="ARBA00008306"/>
    </source>
</evidence>
<organism evidence="5 6">
    <name type="scientific">Pseudopithomyces chartarum</name>
    <dbReference type="NCBI Taxonomy" id="1892770"/>
    <lineage>
        <taxon>Eukaryota</taxon>
        <taxon>Fungi</taxon>
        <taxon>Dikarya</taxon>
        <taxon>Ascomycota</taxon>
        <taxon>Pezizomycotina</taxon>
        <taxon>Dothideomycetes</taxon>
        <taxon>Pleosporomycetidae</taxon>
        <taxon>Pleosporales</taxon>
        <taxon>Massarineae</taxon>
        <taxon>Didymosphaeriaceae</taxon>
        <taxon>Pseudopithomyces</taxon>
    </lineage>
</organism>
<feature type="region of interest" description="Disordered" evidence="2">
    <location>
        <begin position="1"/>
        <end position="53"/>
    </location>
</feature>
<name>A0AAN6LPB2_9PLEO</name>
<dbReference type="InterPro" id="IPR003734">
    <property type="entry name" value="DUF155"/>
</dbReference>
<feature type="compositionally biased region" description="Acidic residues" evidence="2">
    <location>
        <begin position="125"/>
        <end position="142"/>
    </location>
</feature>
<evidence type="ECO:0000259" key="4">
    <source>
        <dbReference type="Pfam" id="PF02582"/>
    </source>
</evidence>
<feature type="domain" description="DUF155" evidence="4">
    <location>
        <begin position="298"/>
        <end position="479"/>
    </location>
</feature>
<dbReference type="EMBL" id="WVTA01000015">
    <property type="protein sequence ID" value="KAK3201933.1"/>
    <property type="molecule type" value="Genomic_DNA"/>
</dbReference>
<dbReference type="GO" id="GO:0005739">
    <property type="term" value="C:mitochondrion"/>
    <property type="evidence" value="ECO:0007669"/>
    <property type="project" value="UniProtKB-ARBA"/>
</dbReference>
<proteinExistence type="inferred from homology"/>
<protein>
    <recommendedName>
        <fullName evidence="4">DUF155 domain-containing protein</fullName>
    </recommendedName>
</protein>
<comment type="similarity">
    <text evidence="1">Belongs to the RMD1/sif2 family.</text>
</comment>
<feature type="compositionally biased region" description="Basic and acidic residues" evidence="2">
    <location>
        <begin position="232"/>
        <end position="241"/>
    </location>
</feature>
<keyword evidence="6" id="KW-1185">Reference proteome</keyword>
<dbReference type="PANTHER" id="PTHR16255:SF4">
    <property type="entry name" value="SPORULATION PROTEIN RMD8"/>
    <property type="match status" value="1"/>
</dbReference>
<dbReference type="InterPro" id="IPR051624">
    <property type="entry name" value="RMD1/Sad1-interacting"/>
</dbReference>
<reference evidence="5 6" key="1">
    <citation type="submission" date="2021-02" db="EMBL/GenBank/DDBJ databases">
        <title>Genome assembly of Pseudopithomyces chartarum.</title>
        <authorList>
            <person name="Jauregui R."/>
            <person name="Singh J."/>
            <person name="Voisey C."/>
        </authorList>
    </citation>
    <scope>NUCLEOTIDE SEQUENCE [LARGE SCALE GENOMIC DNA]</scope>
    <source>
        <strain evidence="5 6">AGR01</strain>
    </source>
</reference>
<gene>
    <name evidence="5" type="ORF">GRF29_164g1185251</name>
</gene>
<feature type="region of interest" description="Disordered" evidence="2">
    <location>
        <begin position="213"/>
        <end position="283"/>
    </location>
</feature>
<sequence length="571" mass="64333">MDSFKLLQGPMSAPTAKSKRNPTVLMTDTRDAPPRRPVLAQRQDTGQFRPGGGAKLISVDNILQYASDIPSAQRRGPPGHRPMMHTRTPSGRHPLDPKLTGRLIPAHMPSRTSKLSEKLVLLPDTQEEDEEDEKGEFDEEDDGPRPMRLPKARRAEKLSRVTAYCTAQAYKMKSTAEFVKTQHNARTKLYDDCLYCVYHLPLLPGNDGYRVRSSPALKSPGGKTVLDEEIERNERREHSEGYFEDEEDYSVRHGDEEDPSAHPPSARSPSEFNSLSHDIHDGLHGSRVPPNALSFGEMFVFSYGVVVFWNFTEKQEKDILADLTFSTSSTNILLATRPLDESDFETEEFHFEYNPEIPRPRVYNDMITLKSGDHMIKLAMSHAIAQSTKLSLFEEGMARTMMSAQYVPKRLALTGKLGMARTDVVKMIGQLFTSRVDVNLSSNMLDTPNFFWDSEPTLHPLYTAVREYLEIKPRIQVLNERCRVFLDLGEILSDSISDKKMTRITWIIIFLIVISICVTCLEVLLRFAILHGKGKAVDVAELRRSSVAGPTLLMGRTVAWSIKSAKALIGP</sequence>
<dbReference type="Pfam" id="PF02582">
    <property type="entry name" value="DUF155"/>
    <property type="match status" value="1"/>
</dbReference>